<keyword evidence="3 11" id="KW-0808">Transferase</keyword>
<evidence type="ECO:0000256" key="8">
    <source>
        <dbReference type="ARBA" id="ARBA00022842"/>
    </source>
</evidence>
<evidence type="ECO:0000313" key="11">
    <source>
        <dbReference type="EMBL" id="TFU26670.1"/>
    </source>
</evidence>
<evidence type="ECO:0000313" key="12">
    <source>
        <dbReference type="Proteomes" id="UP000297668"/>
    </source>
</evidence>
<gene>
    <name evidence="11" type="ORF">E0687_05495</name>
</gene>
<dbReference type="Gene3D" id="3.30.460.10">
    <property type="entry name" value="Beta Polymerase, domain 2"/>
    <property type="match status" value="1"/>
</dbReference>
<dbReference type="CDD" id="cd05403">
    <property type="entry name" value="NT_KNTase_like"/>
    <property type="match status" value="1"/>
</dbReference>
<keyword evidence="8" id="KW-0460">Magnesium</keyword>
<dbReference type="GO" id="GO:0005524">
    <property type="term" value="F:ATP binding"/>
    <property type="evidence" value="ECO:0007669"/>
    <property type="project" value="UniProtKB-KW"/>
</dbReference>
<evidence type="ECO:0000256" key="4">
    <source>
        <dbReference type="ARBA" id="ARBA00022695"/>
    </source>
</evidence>
<comment type="similarity">
    <text evidence="9">Belongs to the MntA antitoxin family.</text>
</comment>
<proteinExistence type="inferred from homology"/>
<protein>
    <submittedName>
        <fullName evidence="11">Nucleotidyltransferase</fullName>
    </submittedName>
</protein>
<evidence type="ECO:0000256" key="5">
    <source>
        <dbReference type="ARBA" id="ARBA00022723"/>
    </source>
</evidence>
<name>A0A4Y9FDH3_9DEIN</name>
<dbReference type="RefSeq" id="WP_135260035.1">
    <property type="nucleotide sequence ID" value="NZ_SJZF01000007.1"/>
</dbReference>
<dbReference type="InterPro" id="IPR052038">
    <property type="entry name" value="Type-VII_TA_antitoxin"/>
</dbReference>
<keyword evidence="2" id="KW-1277">Toxin-antitoxin system</keyword>
<dbReference type="Pfam" id="PF01909">
    <property type="entry name" value="NTP_transf_2"/>
    <property type="match status" value="1"/>
</dbReference>
<dbReference type="SUPFAM" id="SSF81301">
    <property type="entry name" value="Nucleotidyltransferase"/>
    <property type="match status" value="1"/>
</dbReference>
<dbReference type="GO" id="GO:0046872">
    <property type="term" value="F:metal ion binding"/>
    <property type="evidence" value="ECO:0007669"/>
    <property type="project" value="UniProtKB-KW"/>
</dbReference>
<evidence type="ECO:0000256" key="1">
    <source>
        <dbReference type="ARBA" id="ARBA00001946"/>
    </source>
</evidence>
<keyword evidence="4" id="KW-0548">Nucleotidyltransferase</keyword>
<dbReference type="InterPro" id="IPR002934">
    <property type="entry name" value="Polymerase_NTP_transf_dom"/>
</dbReference>
<accession>A0A4Y9FDH3</accession>
<sequence>MRLEEVQSRLAPHLEELRQRFGVEALYLFGSTARGEAGPGSDVDFLVRFARRPGFLGYMGLKLFLEEVLGTRVDLATEGSLRPELRGRVEREALRVA</sequence>
<dbReference type="PANTHER" id="PTHR33571:SF12">
    <property type="entry name" value="BSL3053 PROTEIN"/>
    <property type="match status" value="1"/>
</dbReference>
<keyword evidence="6" id="KW-0547">Nucleotide-binding</keyword>
<evidence type="ECO:0000259" key="10">
    <source>
        <dbReference type="Pfam" id="PF01909"/>
    </source>
</evidence>
<dbReference type="InterPro" id="IPR043519">
    <property type="entry name" value="NT_sf"/>
</dbReference>
<dbReference type="EMBL" id="SJZF01000007">
    <property type="protein sequence ID" value="TFU26670.1"/>
    <property type="molecule type" value="Genomic_DNA"/>
</dbReference>
<organism evidence="11 12">
    <name type="scientific">Thermus tengchongensis</name>
    <dbReference type="NCBI Taxonomy" id="1214928"/>
    <lineage>
        <taxon>Bacteria</taxon>
        <taxon>Thermotogati</taxon>
        <taxon>Deinococcota</taxon>
        <taxon>Deinococci</taxon>
        <taxon>Thermales</taxon>
        <taxon>Thermaceae</taxon>
        <taxon>Thermus</taxon>
    </lineage>
</organism>
<keyword evidence="5" id="KW-0479">Metal-binding</keyword>
<dbReference type="PANTHER" id="PTHR33571">
    <property type="entry name" value="SSL8005 PROTEIN"/>
    <property type="match status" value="1"/>
</dbReference>
<evidence type="ECO:0000256" key="9">
    <source>
        <dbReference type="ARBA" id="ARBA00038276"/>
    </source>
</evidence>
<evidence type="ECO:0000256" key="2">
    <source>
        <dbReference type="ARBA" id="ARBA00022649"/>
    </source>
</evidence>
<dbReference type="AlphaFoldDB" id="A0A4Y9FDH3"/>
<evidence type="ECO:0000256" key="3">
    <source>
        <dbReference type="ARBA" id="ARBA00022679"/>
    </source>
</evidence>
<feature type="domain" description="Polymerase nucleotidyl transferase" evidence="10">
    <location>
        <begin position="13"/>
        <end position="93"/>
    </location>
</feature>
<reference evidence="11 12" key="1">
    <citation type="submission" date="2019-03" db="EMBL/GenBank/DDBJ databases">
        <title>Thermus tengchongensis species for the arsenic transformation mechanism.</title>
        <authorList>
            <person name="Yuan G.C."/>
        </authorList>
    </citation>
    <scope>NUCLEOTIDE SEQUENCE [LARGE SCALE GENOMIC DNA]</scope>
    <source>
        <strain evidence="11 12">15W</strain>
    </source>
</reference>
<dbReference type="Proteomes" id="UP000297668">
    <property type="component" value="Unassembled WGS sequence"/>
</dbReference>
<comment type="caution">
    <text evidence="11">The sequence shown here is derived from an EMBL/GenBank/DDBJ whole genome shotgun (WGS) entry which is preliminary data.</text>
</comment>
<dbReference type="GO" id="GO:0016779">
    <property type="term" value="F:nucleotidyltransferase activity"/>
    <property type="evidence" value="ECO:0007669"/>
    <property type="project" value="UniProtKB-KW"/>
</dbReference>
<keyword evidence="7" id="KW-0067">ATP-binding</keyword>
<evidence type="ECO:0000256" key="6">
    <source>
        <dbReference type="ARBA" id="ARBA00022741"/>
    </source>
</evidence>
<comment type="cofactor">
    <cofactor evidence="1">
        <name>Mg(2+)</name>
        <dbReference type="ChEBI" id="CHEBI:18420"/>
    </cofactor>
</comment>
<evidence type="ECO:0000256" key="7">
    <source>
        <dbReference type="ARBA" id="ARBA00022840"/>
    </source>
</evidence>